<evidence type="ECO:0000313" key="2">
    <source>
        <dbReference type="EMBL" id="TKI63934.1"/>
    </source>
</evidence>
<dbReference type="EMBL" id="SZPY01000001">
    <property type="protein sequence ID" value="TKI63934.1"/>
    <property type="molecule type" value="Genomic_DNA"/>
</dbReference>
<dbReference type="OrthoDB" id="9810847at2"/>
<keyword evidence="1" id="KW-1133">Transmembrane helix</keyword>
<keyword evidence="1" id="KW-0472">Membrane</keyword>
<accession>A0A4U2YSI8</accession>
<evidence type="ECO:0000313" key="3">
    <source>
        <dbReference type="Proteomes" id="UP000307808"/>
    </source>
</evidence>
<dbReference type="PANTHER" id="PTHR37309:SF1">
    <property type="entry name" value="SLR0284 PROTEIN"/>
    <property type="match status" value="1"/>
</dbReference>
<dbReference type="AlphaFoldDB" id="A0A4U2YSI8"/>
<proteinExistence type="predicted"/>
<feature type="transmembrane region" description="Helical" evidence="1">
    <location>
        <begin position="41"/>
        <end position="62"/>
    </location>
</feature>
<dbReference type="PANTHER" id="PTHR37309">
    <property type="entry name" value="SLR0284 PROTEIN"/>
    <property type="match status" value="1"/>
</dbReference>
<dbReference type="Proteomes" id="UP000307808">
    <property type="component" value="Unassembled WGS sequence"/>
</dbReference>
<keyword evidence="3" id="KW-1185">Reference proteome</keyword>
<gene>
    <name evidence="2" type="ORF">FC770_01775</name>
</gene>
<name>A0A4U2YSI8_9ACTN</name>
<reference evidence="2 3" key="1">
    <citation type="submission" date="2019-04" db="EMBL/GenBank/DDBJ databases">
        <authorList>
            <person name="Dong K."/>
        </authorList>
    </citation>
    <scope>NUCLEOTIDE SEQUENCE [LARGE SCALE GENOMIC DNA]</scope>
    <source>
        <strain evidence="3">dk3543</strain>
    </source>
</reference>
<keyword evidence="1" id="KW-0812">Transmembrane</keyword>
<dbReference type="InterPro" id="IPR007165">
    <property type="entry name" value="Phage_holin_4_2"/>
</dbReference>
<dbReference type="RefSeq" id="WP_137064398.1">
    <property type="nucleotide sequence ID" value="NZ_CP040748.1"/>
</dbReference>
<comment type="caution">
    <text evidence="2">The sequence shown here is derived from an EMBL/GenBank/DDBJ whole genome shotgun (WGS) entry which is preliminary data.</text>
</comment>
<evidence type="ECO:0000256" key="1">
    <source>
        <dbReference type="SAM" id="Phobius"/>
    </source>
</evidence>
<feature type="transmembrane region" description="Helical" evidence="1">
    <location>
        <begin position="69"/>
        <end position="93"/>
    </location>
</feature>
<protein>
    <submittedName>
        <fullName evidence="2">Phage holin family protein</fullName>
    </submittedName>
</protein>
<dbReference type="Pfam" id="PF04020">
    <property type="entry name" value="Phage_holin_4_2"/>
    <property type="match status" value="1"/>
</dbReference>
<feature type="transmembrane region" description="Helical" evidence="1">
    <location>
        <begin position="105"/>
        <end position="127"/>
    </location>
</feature>
<sequence length="131" mass="13963">MRFLGSLIATMAAVAVAAWIFDGISFDGASSPLSTEFREKIVPVALVALIIWVVDQVVAPVVKLLSLPLIVLTLGLFLLVVNALMLMLAGWIADQFGLGFHVSGFWVAVGGSLVITIVERIVSGILVEDRD</sequence>
<organism evidence="2 3">
    <name type="scientific">Nocardioides jishulii</name>
    <dbReference type="NCBI Taxonomy" id="2575440"/>
    <lineage>
        <taxon>Bacteria</taxon>
        <taxon>Bacillati</taxon>
        <taxon>Actinomycetota</taxon>
        <taxon>Actinomycetes</taxon>
        <taxon>Propionibacteriales</taxon>
        <taxon>Nocardioidaceae</taxon>
        <taxon>Nocardioides</taxon>
    </lineage>
</organism>